<sequence>MAFLHRITIDPRICRGEPIIAGTHYPVALIVALLRSGITPTELLTDCPTLTREDLIAATCYSASPLRAAC</sequence>
<proteinExistence type="predicted"/>
<dbReference type="EMBL" id="BBYQ01000010">
    <property type="protein sequence ID" value="GAP26783.1"/>
    <property type="molecule type" value="Genomic_DNA"/>
</dbReference>
<organism evidence="2 3">
    <name type="scientific">Nocardia seriolae</name>
    <dbReference type="NCBI Taxonomy" id="37332"/>
    <lineage>
        <taxon>Bacteria</taxon>
        <taxon>Bacillati</taxon>
        <taxon>Actinomycetota</taxon>
        <taxon>Actinomycetes</taxon>
        <taxon>Mycobacteriales</taxon>
        <taxon>Nocardiaceae</taxon>
        <taxon>Nocardia</taxon>
    </lineage>
</organism>
<evidence type="ECO:0000313" key="2">
    <source>
        <dbReference type="EMBL" id="GAP26783.1"/>
    </source>
</evidence>
<evidence type="ECO:0000313" key="3">
    <source>
        <dbReference type="Proteomes" id="UP000037179"/>
    </source>
</evidence>
<dbReference type="Pfam" id="PF04255">
    <property type="entry name" value="DUF433"/>
    <property type="match status" value="1"/>
</dbReference>
<dbReference type="RefSeq" id="WP_036545272.1">
    <property type="nucleotide sequence ID" value="NZ_AP028459.1"/>
</dbReference>
<keyword evidence="3" id="KW-1185">Reference proteome</keyword>
<dbReference type="InterPro" id="IPR036388">
    <property type="entry name" value="WH-like_DNA-bd_sf"/>
</dbReference>
<protein>
    <recommendedName>
        <fullName evidence="5">DUF433 domain-containing protein</fullName>
    </recommendedName>
</protein>
<dbReference type="SUPFAM" id="SSF46689">
    <property type="entry name" value="Homeodomain-like"/>
    <property type="match status" value="1"/>
</dbReference>
<evidence type="ECO:0000313" key="1">
    <source>
        <dbReference type="EMBL" id="APA95323.1"/>
    </source>
</evidence>
<dbReference type="PANTHER" id="PTHR34849:SF3">
    <property type="entry name" value="SSR2962 PROTEIN"/>
    <property type="match status" value="1"/>
</dbReference>
<reference evidence="3" key="1">
    <citation type="submission" date="2015-07" db="EMBL/GenBank/DDBJ databases">
        <title>Nocardia seriolae U-1 whole genome shotgun sequence.</title>
        <authorList>
            <person name="Imajoh M."/>
            <person name="Fukumoto Y."/>
            <person name="Sukeda M."/>
            <person name="Yamane J."/>
            <person name="Yamasaki K."/>
            <person name="Shimizu M."/>
            <person name="Ohnishi K."/>
            <person name="Oshima S."/>
        </authorList>
    </citation>
    <scope>NUCLEOTIDE SEQUENCE [LARGE SCALE GENOMIC DNA]</scope>
    <source>
        <strain evidence="3">U-1</strain>
    </source>
</reference>
<evidence type="ECO:0000313" key="4">
    <source>
        <dbReference type="Proteomes" id="UP000180166"/>
    </source>
</evidence>
<dbReference type="InterPro" id="IPR009057">
    <property type="entry name" value="Homeodomain-like_sf"/>
</dbReference>
<name>A0ABC9YNZ2_9NOCA</name>
<dbReference type="EMBL" id="CP017839">
    <property type="protein sequence ID" value="APA95323.1"/>
    <property type="molecule type" value="Genomic_DNA"/>
</dbReference>
<gene>
    <name evidence="1" type="ORF">NS506_01250</name>
    <name evidence="2" type="ORF">NSK11_contig00010-0034</name>
</gene>
<evidence type="ECO:0008006" key="5">
    <source>
        <dbReference type="Google" id="ProtNLM"/>
    </source>
</evidence>
<reference evidence="2 3" key="2">
    <citation type="journal article" date="2016" name="Genome Announc.">
        <title>Draft Genome Sequence of Erythromycin- and Oxytetracycline-Sensitive Nocardia seriolae Strain U-1 (NBRC 110359).</title>
        <authorList>
            <person name="Imajoh M."/>
            <person name="Sukeda M."/>
            <person name="Shimizu M."/>
            <person name="Yamane J."/>
            <person name="Ohnishi K."/>
            <person name="Oshima S."/>
        </authorList>
    </citation>
    <scope>NUCLEOTIDE SEQUENCE [LARGE SCALE GENOMIC DNA]</scope>
    <source>
        <strain evidence="2 3">U-1</strain>
    </source>
</reference>
<dbReference type="Proteomes" id="UP000037179">
    <property type="component" value="Unassembled WGS sequence"/>
</dbReference>
<dbReference type="Gene3D" id="1.10.10.10">
    <property type="entry name" value="Winged helix-like DNA-binding domain superfamily/Winged helix DNA-binding domain"/>
    <property type="match status" value="1"/>
</dbReference>
<dbReference type="KEGG" id="nsr:NS506_01250"/>
<reference evidence="1 4" key="3">
    <citation type="submission" date="2016-10" db="EMBL/GenBank/DDBJ databases">
        <title>Genome sequence of Nocardia seriolae strain EM150506, isolated from Anguila japonica.</title>
        <authorList>
            <person name="Han H.-J."/>
        </authorList>
    </citation>
    <scope>NUCLEOTIDE SEQUENCE [LARGE SCALE GENOMIC DNA]</scope>
    <source>
        <strain evidence="1 4">EM150506</strain>
    </source>
</reference>
<accession>A0ABC9YNZ2</accession>
<dbReference type="PANTHER" id="PTHR34849">
    <property type="entry name" value="SSL5025 PROTEIN"/>
    <property type="match status" value="1"/>
</dbReference>
<dbReference type="Proteomes" id="UP000180166">
    <property type="component" value="Chromosome"/>
</dbReference>
<dbReference type="AlphaFoldDB" id="A0ABC9YNZ2"/>
<dbReference type="InterPro" id="IPR007367">
    <property type="entry name" value="DUF433"/>
</dbReference>